<evidence type="ECO:0000313" key="3">
    <source>
        <dbReference type="Proteomes" id="UP001519342"/>
    </source>
</evidence>
<sequence>MKIEVQNVKQCNQIVEMEKDESFYDLVKKMDKENYKKYLAVKVNNKLQELIVNSYNEDDKVKFLDLNDNDGQRIYIRTLCFIYIKACKDIFNFVDVNIEHSLNRGLYTEIKTKKTINQGDLKRIKDRMQEIIYKQMPINKKILSTKEATDIFASQGMHDKVELLKHWNSEFIRVYELDGYYDTFYGYVAPNTNVIDKFDLKLFFPGIILIFPTKENNFELPEYIEQKKLSKVFKEAEDWGEIMDIGNVGVLNNKIVDSTIDDMIRVNEAFHEKKIAYIADEITKDKNIKIVLIAGPSSSGKTTFAQRLSIQLRVNGKKTYALSLDDYFVNRDMTPRDENGDYDYETIGALDLELFNEQLLNLMTCQQVQIPVFNFKIGMREFTREPIELTDDHIIIIEGIHGLNDKLTENIPQKNKFRIYISALTQLNIDNHNRIATSDLRLIRRIVRDNTHRGNDALKTLELWDNVVKGAEKYIFPFQENADAIFNSALVYELCVLKKYAIPLIKKIDEDSEYYPERQRLLKFLSYFKNIDNERAIPYTSILREFIGGSCFE</sequence>
<dbReference type="SMART" id="SM00382">
    <property type="entry name" value="AAA"/>
    <property type="match status" value="1"/>
</dbReference>
<dbReference type="InterPro" id="IPR003593">
    <property type="entry name" value="AAA+_ATPase"/>
</dbReference>
<dbReference type="RefSeq" id="WP_209510788.1">
    <property type="nucleotide sequence ID" value="NZ_JAGGKS010000002.1"/>
</dbReference>
<dbReference type="PANTHER" id="PTHR10285">
    <property type="entry name" value="URIDINE KINASE"/>
    <property type="match status" value="1"/>
</dbReference>
<keyword evidence="2" id="KW-0808">Transferase</keyword>
<keyword evidence="2" id="KW-0418">Kinase</keyword>
<feature type="domain" description="AAA+ ATPase" evidence="1">
    <location>
        <begin position="287"/>
        <end position="448"/>
    </location>
</feature>
<accession>A0ABS4GCB4</accession>
<dbReference type="InterPro" id="IPR006083">
    <property type="entry name" value="PRK/URK"/>
</dbReference>
<keyword evidence="3" id="KW-1185">Reference proteome</keyword>
<dbReference type="InterPro" id="IPR027417">
    <property type="entry name" value="P-loop_NTPase"/>
</dbReference>
<dbReference type="Gene3D" id="3.40.50.300">
    <property type="entry name" value="P-loop containing nucleotide triphosphate hydrolases"/>
    <property type="match status" value="1"/>
</dbReference>
<dbReference type="CDD" id="cd02028">
    <property type="entry name" value="UMPK_like"/>
    <property type="match status" value="1"/>
</dbReference>
<reference evidence="2 3" key="1">
    <citation type="submission" date="2021-03" db="EMBL/GenBank/DDBJ databases">
        <title>Genomic Encyclopedia of Type Strains, Phase IV (KMG-IV): sequencing the most valuable type-strain genomes for metagenomic binning, comparative biology and taxonomic classification.</title>
        <authorList>
            <person name="Goeker M."/>
        </authorList>
    </citation>
    <scope>NUCLEOTIDE SEQUENCE [LARGE SCALE GENOMIC DNA]</scope>
    <source>
        <strain evidence="2 3">DSM 24004</strain>
    </source>
</reference>
<name>A0ABS4GCB4_9FIRM</name>
<evidence type="ECO:0000259" key="1">
    <source>
        <dbReference type="SMART" id="SM00382"/>
    </source>
</evidence>
<dbReference type="Pfam" id="PF00485">
    <property type="entry name" value="PRK"/>
    <property type="match status" value="1"/>
</dbReference>
<proteinExistence type="predicted"/>
<dbReference type="GO" id="GO:0004849">
    <property type="term" value="F:uridine kinase activity"/>
    <property type="evidence" value="ECO:0007669"/>
    <property type="project" value="UniProtKB-EC"/>
</dbReference>
<dbReference type="SUPFAM" id="SSF52540">
    <property type="entry name" value="P-loop containing nucleoside triphosphate hydrolases"/>
    <property type="match status" value="1"/>
</dbReference>
<evidence type="ECO:0000313" key="2">
    <source>
        <dbReference type="EMBL" id="MBP1925035.1"/>
    </source>
</evidence>
<dbReference type="Proteomes" id="UP001519342">
    <property type="component" value="Unassembled WGS sequence"/>
</dbReference>
<dbReference type="Gene3D" id="3.30.980.10">
    <property type="entry name" value="Threonyl-trna Synthetase, Chain A, domain 2"/>
    <property type="match status" value="1"/>
</dbReference>
<dbReference type="EC" id="2.7.1.48" evidence="2"/>
<dbReference type="EMBL" id="JAGGKS010000002">
    <property type="protein sequence ID" value="MBP1925035.1"/>
    <property type="molecule type" value="Genomic_DNA"/>
</dbReference>
<protein>
    <submittedName>
        <fullName evidence="2">Uridine kinase</fullName>
        <ecNumber evidence="2">2.7.1.48</ecNumber>
    </submittedName>
</protein>
<dbReference type="InterPro" id="IPR018163">
    <property type="entry name" value="Thr/Ala-tRNA-synth_IIc_edit"/>
</dbReference>
<organism evidence="2 3">
    <name type="scientific">Sedimentibacter acidaminivorans</name>
    <dbReference type="NCBI Taxonomy" id="913099"/>
    <lineage>
        <taxon>Bacteria</taxon>
        <taxon>Bacillati</taxon>
        <taxon>Bacillota</taxon>
        <taxon>Tissierellia</taxon>
        <taxon>Sedimentibacter</taxon>
    </lineage>
</organism>
<gene>
    <name evidence="2" type="ORF">J2Z76_000892</name>
</gene>
<comment type="caution">
    <text evidence="2">The sequence shown here is derived from an EMBL/GenBank/DDBJ whole genome shotgun (WGS) entry which is preliminary data.</text>
</comment>
<dbReference type="SUPFAM" id="SSF55186">
    <property type="entry name" value="ThrRS/AlaRS common domain"/>
    <property type="match status" value="1"/>
</dbReference>